<dbReference type="NCBIfam" id="TIGR00560">
    <property type="entry name" value="pgsA"/>
    <property type="match status" value="1"/>
</dbReference>
<dbReference type="Gene3D" id="1.20.120.1760">
    <property type="match status" value="1"/>
</dbReference>
<dbReference type="InterPro" id="IPR050324">
    <property type="entry name" value="CDP-alcohol_PTase-I"/>
</dbReference>
<evidence type="ECO:0000256" key="6">
    <source>
        <dbReference type="ARBA" id="ARBA00022989"/>
    </source>
</evidence>
<keyword evidence="8 13" id="KW-0472">Membrane</keyword>
<keyword evidence="5 13" id="KW-0812">Transmembrane</keyword>
<gene>
    <name evidence="14" type="ORF">EVOR1521_LOCUS4392</name>
</gene>
<dbReference type="InterPro" id="IPR048254">
    <property type="entry name" value="CDP_ALCOHOL_P_TRANSF_CS"/>
</dbReference>
<feature type="transmembrane region" description="Helical" evidence="13">
    <location>
        <begin position="191"/>
        <end position="212"/>
    </location>
</feature>
<dbReference type="PROSITE" id="PS00379">
    <property type="entry name" value="CDP_ALCOHOL_P_TRANSF"/>
    <property type="match status" value="1"/>
</dbReference>
<evidence type="ECO:0000256" key="1">
    <source>
        <dbReference type="ARBA" id="ARBA00004141"/>
    </source>
</evidence>
<evidence type="ECO:0000256" key="8">
    <source>
        <dbReference type="ARBA" id="ARBA00023136"/>
    </source>
</evidence>
<reference evidence="14" key="1">
    <citation type="submission" date="2023-08" db="EMBL/GenBank/DDBJ databases">
        <authorList>
            <person name="Chen Y."/>
            <person name="Shah S."/>
            <person name="Dougan E. K."/>
            <person name="Thang M."/>
            <person name="Chan C."/>
        </authorList>
    </citation>
    <scope>NUCLEOTIDE SEQUENCE</scope>
</reference>
<feature type="compositionally biased region" description="Polar residues" evidence="12">
    <location>
        <begin position="1"/>
        <end position="19"/>
    </location>
</feature>
<dbReference type="PANTHER" id="PTHR14269">
    <property type="entry name" value="CDP-DIACYLGLYCEROL--GLYCEROL-3-PHOSPHATE 3-PHOSPHATIDYLTRANSFERASE-RELATED"/>
    <property type="match status" value="1"/>
</dbReference>
<accession>A0AA36HV45</accession>
<dbReference type="PANTHER" id="PTHR14269:SF62">
    <property type="entry name" value="CDP-DIACYLGLYCEROL--GLYCEROL-3-PHOSPHATE 3-PHOSPHATIDYLTRANSFERASE 1, CHLOROPLASTIC"/>
    <property type="match status" value="1"/>
</dbReference>
<feature type="transmembrane region" description="Helical" evidence="13">
    <location>
        <begin position="84"/>
        <end position="111"/>
    </location>
</feature>
<evidence type="ECO:0000256" key="3">
    <source>
        <dbReference type="ARBA" id="ARBA00022516"/>
    </source>
</evidence>
<evidence type="ECO:0000256" key="7">
    <source>
        <dbReference type="ARBA" id="ARBA00023098"/>
    </source>
</evidence>
<dbReference type="InterPro" id="IPR000462">
    <property type="entry name" value="CDP-OH_P_trans"/>
</dbReference>
<dbReference type="EMBL" id="CAUJNA010000292">
    <property type="protein sequence ID" value="CAJ1375009.1"/>
    <property type="molecule type" value="Genomic_DNA"/>
</dbReference>
<evidence type="ECO:0000256" key="11">
    <source>
        <dbReference type="RuleBase" id="RU003750"/>
    </source>
</evidence>
<dbReference type="GO" id="GO:0008444">
    <property type="term" value="F:CDP-diacylglycerol-glycerol-3-phosphate 3-phosphatidyltransferase activity"/>
    <property type="evidence" value="ECO:0007669"/>
    <property type="project" value="InterPro"/>
</dbReference>
<evidence type="ECO:0000256" key="5">
    <source>
        <dbReference type="ARBA" id="ARBA00022692"/>
    </source>
</evidence>
<evidence type="ECO:0000256" key="4">
    <source>
        <dbReference type="ARBA" id="ARBA00022679"/>
    </source>
</evidence>
<keyword evidence="3" id="KW-0444">Lipid biosynthesis</keyword>
<keyword evidence="9" id="KW-0594">Phospholipid biosynthesis</keyword>
<keyword evidence="10" id="KW-1208">Phospholipid metabolism</keyword>
<dbReference type="InterPro" id="IPR043130">
    <property type="entry name" value="CDP-OH_PTrfase_TM_dom"/>
</dbReference>
<evidence type="ECO:0000313" key="14">
    <source>
        <dbReference type="EMBL" id="CAJ1375009.1"/>
    </source>
</evidence>
<comment type="subcellular location">
    <subcellularLocation>
        <location evidence="1">Membrane</location>
        <topology evidence="1">Multi-pass membrane protein</topology>
    </subcellularLocation>
</comment>
<evidence type="ECO:0000256" key="9">
    <source>
        <dbReference type="ARBA" id="ARBA00023209"/>
    </source>
</evidence>
<dbReference type="Pfam" id="PF01066">
    <property type="entry name" value="CDP-OH_P_transf"/>
    <property type="match status" value="1"/>
</dbReference>
<evidence type="ECO:0000313" key="15">
    <source>
        <dbReference type="Proteomes" id="UP001178507"/>
    </source>
</evidence>
<evidence type="ECO:0000256" key="10">
    <source>
        <dbReference type="ARBA" id="ARBA00023264"/>
    </source>
</evidence>
<evidence type="ECO:0000256" key="13">
    <source>
        <dbReference type="SAM" id="Phobius"/>
    </source>
</evidence>
<proteinExistence type="inferred from homology"/>
<comment type="caution">
    <text evidence="14">The sequence shown here is derived from an EMBL/GenBank/DDBJ whole genome shotgun (WGS) entry which is preliminary data.</text>
</comment>
<protein>
    <recommendedName>
        <fullName evidence="16">CDP-diacylglycerol--glycerol-3-phosphate 3-phosphatidyltransferase</fullName>
    </recommendedName>
</protein>
<evidence type="ECO:0000256" key="12">
    <source>
        <dbReference type="SAM" id="MobiDB-lite"/>
    </source>
</evidence>
<dbReference type="GO" id="GO:0016020">
    <property type="term" value="C:membrane"/>
    <property type="evidence" value="ECO:0007669"/>
    <property type="project" value="UniProtKB-SubCell"/>
</dbReference>
<feature type="region of interest" description="Disordered" evidence="12">
    <location>
        <begin position="1"/>
        <end position="25"/>
    </location>
</feature>
<sequence length="263" mass="28379">MWPLMQSTHLASTSGSGPLTTRPGCASRREAWDVRAPGGWRAWRAWRAWPGVSGATILVSRVALRSGSASWQRGLPNVLTALRVLAVIPTVALFYTWTPACCGVFVAASLTDFLDGYLARRWKVCSPFGKFLDPVADKLLTCAVLVLLPTATFEVAPPRWLLVVPAVLIILREIFISALREWTAAAGESNLTQVGFLGKAKTAVILISLCGLLASCRQGLKSKLFSGCVALLYLGALLAYLSSIGYVRNALPAFRRASNTMPD</sequence>
<dbReference type="InterPro" id="IPR004570">
    <property type="entry name" value="Phosphatidylglycerol_P_synth"/>
</dbReference>
<dbReference type="AlphaFoldDB" id="A0AA36HV45"/>
<keyword evidence="6 13" id="KW-1133">Transmembrane helix</keyword>
<feature type="transmembrane region" description="Helical" evidence="13">
    <location>
        <begin position="224"/>
        <end position="247"/>
    </location>
</feature>
<keyword evidence="15" id="KW-1185">Reference proteome</keyword>
<comment type="similarity">
    <text evidence="2 11">Belongs to the CDP-alcohol phosphatidyltransferase class-I family.</text>
</comment>
<evidence type="ECO:0000256" key="2">
    <source>
        <dbReference type="ARBA" id="ARBA00010441"/>
    </source>
</evidence>
<dbReference type="Proteomes" id="UP001178507">
    <property type="component" value="Unassembled WGS sequence"/>
</dbReference>
<evidence type="ECO:0008006" key="16">
    <source>
        <dbReference type="Google" id="ProtNLM"/>
    </source>
</evidence>
<dbReference type="GO" id="GO:0046474">
    <property type="term" value="P:glycerophospholipid biosynthetic process"/>
    <property type="evidence" value="ECO:0007669"/>
    <property type="project" value="TreeGrafter"/>
</dbReference>
<keyword evidence="4 11" id="KW-0808">Transferase</keyword>
<keyword evidence="7" id="KW-0443">Lipid metabolism</keyword>
<name>A0AA36HV45_9DINO</name>
<organism evidence="14 15">
    <name type="scientific">Effrenium voratum</name>
    <dbReference type="NCBI Taxonomy" id="2562239"/>
    <lineage>
        <taxon>Eukaryota</taxon>
        <taxon>Sar</taxon>
        <taxon>Alveolata</taxon>
        <taxon>Dinophyceae</taxon>
        <taxon>Suessiales</taxon>
        <taxon>Symbiodiniaceae</taxon>
        <taxon>Effrenium</taxon>
    </lineage>
</organism>
<feature type="transmembrane region" description="Helical" evidence="13">
    <location>
        <begin position="160"/>
        <end position="179"/>
    </location>
</feature>